<dbReference type="Proteomes" id="UP001162162">
    <property type="component" value="Unassembled WGS sequence"/>
</dbReference>
<protein>
    <submittedName>
        <fullName evidence="1">Uncharacterized protein</fullName>
    </submittedName>
</protein>
<gene>
    <name evidence="1" type="ORF">NQ318_015138</name>
</gene>
<name>A0AAV8YXN3_9CUCU</name>
<evidence type="ECO:0000313" key="1">
    <source>
        <dbReference type="EMBL" id="KAJ8956400.1"/>
    </source>
</evidence>
<keyword evidence="2" id="KW-1185">Reference proteome</keyword>
<accession>A0AAV8YXN3</accession>
<dbReference type="EMBL" id="JAPWTK010000031">
    <property type="protein sequence ID" value="KAJ8956400.1"/>
    <property type="molecule type" value="Genomic_DNA"/>
</dbReference>
<evidence type="ECO:0000313" key="2">
    <source>
        <dbReference type="Proteomes" id="UP001162162"/>
    </source>
</evidence>
<reference evidence="1" key="1">
    <citation type="journal article" date="2023" name="Insect Mol. Biol.">
        <title>Genome sequencing provides insights into the evolution of gene families encoding plant cell wall-degrading enzymes in longhorned beetles.</title>
        <authorList>
            <person name="Shin N.R."/>
            <person name="Okamura Y."/>
            <person name="Kirsch R."/>
            <person name="Pauchet Y."/>
        </authorList>
    </citation>
    <scope>NUCLEOTIDE SEQUENCE</scope>
    <source>
        <strain evidence="1">AMC_N1</strain>
    </source>
</reference>
<dbReference type="AlphaFoldDB" id="A0AAV8YXN3"/>
<proteinExistence type="predicted"/>
<organism evidence="1 2">
    <name type="scientific">Aromia moschata</name>
    <dbReference type="NCBI Taxonomy" id="1265417"/>
    <lineage>
        <taxon>Eukaryota</taxon>
        <taxon>Metazoa</taxon>
        <taxon>Ecdysozoa</taxon>
        <taxon>Arthropoda</taxon>
        <taxon>Hexapoda</taxon>
        <taxon>Insecta</taxon>
        <taxon>Pterygota</taxon>
        <taxon>Neoptera</taxon>
        <taxon>Endopterygota</taxon>
        <taxon>Coleoptera</taxon>
        <taxon>Polyphaga</taxon>
        <taxon>Cucujiformia</taxon>
        <taxon>Chrysomeloidea</taxon>
        <taxon>Cerambycidae</taxon>
        <taxon>Cerambycinae</taxon>
        <taxon>Callichromatini</taxon>
        <taxon>Aromia</taxon>
    </lineage>
</organism>
<sequence length="195" mass="22783">MSEENILENVSFSFKEICKVAKDIKPDCWCIVASDQRLAFIEINLPHNGPATLRKQLILNNYMQIEVYVGATKVREETLNTNEVTSVVELEECLRVFASFATCLGNRNFHRTVKMGSQAQVEYWRHMDCLLLYDKTVFRREQCCDSCLMLNEVLTKKQRKQVIPHSEDEQTDRIDTKHVSKRIKKEIDIVKHEVM</sequence>
<comment type="caution">
    <text evidence="1">The sequence shown here is derived from an EMBL/GenBank/DDBJ whole genome shotgun (WGS) entry which is preliminary data.</text>
</comment>